<evidence type="ECO:0000313" key="7">
    <source>
        <dbReference type="Proteomes" id="UP000185596"/>
    </source>
</evidence>
<gene>
    <name evidence="6" type="ORF">BU204_30790</name>
</gene>
<proteinExistence type="inferred from homology"/>
<protein>
    <submittedName>
        <fullName evidence="6">UDP-glucose 6-dehydrogenase</fullName>
    </submittedName>
</protein>
<reference evidence="6 7" key="1">
    <citation type="submission" date="2016-12" db="EMBL/GenBank/DDBJ databases">
        <title>The draft genome sequence of Actinophytocola sp. 11-183.</title>
        <authorList>
            <person name="Wang W."/>
            <person name="Yuan L."/>
        </authorList>
    </citation>
    <scope>NUCLEOTIDE SEQUENCE [LARGE SCALE GENOMIC DNA]</scope>
    <source>
        <strain evidence="6 7">11-183</strain>
    </source>
</reference>
<dbReference type="InterPro" id="IPR017476">
    <property type="entry name" value="UDP-Glc/GDP-Man"/>
</dbReference>
<dbReference type="Gene3D" id="3.40.50.720">
    <property type="entry name" value="NAD(P)-binding Rossmann-like Domain"/>
    <property type="match status" value="2"/>
</dbReference>
<dbReference type="SUPFAM" id="SSF51735">
    <property type="entry name" value="NAD(P)-binding Rossmann-fold domains"/>
    <property type="match status" value="1"/>
</dbReference>
<dbReference type="Pfam" id="PF00984">
    <property type="entry name" value="UDPG_MGDP_dh"/>
    <property type="match status" value="1"/>
</dbReference>
<dbReference type="InterPro" id="IPR036291">
    <property type="entry name" value="NAD(P)-bd_dom_sf"/>
</dbReference>
<dbReference type="InterPro" id="IPR014027">
    <property type="entry name" value="UDP-Glc/GDP-Man_DH_C"/>
</dbReference>
<accession>A0A1Q8CAA5</accession>
<evidence type="ECO:0000259" key="5">
    <source>
        <dbReference type="SMART" id="SM00984"/>
    </source>
</evidence>
<dbReference type="InterPro" id="IPR036220">
    <property type="entry name" value="UDP-Glc/GDP-Man_DH_C_sf"/>
</dbReference>
<evidence type="ECO:0000256" key="1">
    <source>
        <dbReference type="ARBA" id="ARBA00006601"/>
    </source>
</evidence>
<dbReference type="RefSeq" id="WP_075129304.1">
    <property type="nucleotide sequence ID" value="NZ_MSIE01000070.1"/>
</dbReference>
<dbReference type="PIRSF" id="PIRSF500136">
    <property type="entry name" value="UDP_ManNAc_DH"/>
    <property type="match status" value="1"/>
</dbReference>
<dbReference type="Proteomes" id="UP000185596">
    <property type="component" value="Unassembled WGS sequence"/>
</dbReference>
<dbReference type="Pfam" id="PF03720">
    <property type="entry name" value="UDPG_MGDP_dh_C"/>
    <property type="match status" value="1"/>
</dbReference>
<dbReference type="EMBL" id="MSIE01000070">
    <property type="protein sequence ID" value="OLF11266.1"/>
    <property type="molecule type" value="Genomic_DNA"/>
</dbReference>
<feature type="domain" description="UDP-glucose/GDP-mannose dehydrogenase C-terminal" evidence="5">
    <location>
        <begin position="330"/>
        <end position="430"/>
    </location>
</feature>
<dbReference type="PANTHER" id="PTHR43491">
    <property type="entry name" value="UDP-N-ACETYL-D-MANNOSAMINE DEHYDROGENASE"/>
    <property type="match status" value="1"/>
</dbReference>
<dbReference type="PANTHER" id="PTHR43491:SF2">
    <property type="entry name" value="UDP-N-ACETYL-D-MANNOSAMINE DEHYDROGENASE"/>
    <property type="match status" value="1"/>
</dbReference>
<keyword evidence="3" id="KW-0520">NAD</keyword>
<sequence>MRFVSGGRRTAVAVIGLGYVGSCIAGTLSARGLDVVGIDTDARLVRELDEGGCRFEEPGLAERLLAGLRSGRLRVTTDYAAVREADVVLITVGTPVREDGSLAEEQLQGACVELSRHLRAGQLVVLKSTVPPGTTRSLVLPLLGRSGLRPGIEFGLAFTPERLAEGTALHDLDTFPIVAGGLDADATADAARFWRDALGVEVVPLDSLEAAELVKLADNWWIDLNIALGNELAKFSSLYGVDVLDVISAANTIPKGQGYVNILLPSVGVGGSCLTKDPWMVWHSARQRGLDILTAPAGREVNAGMPEYTARLAVDELTKLGKDPAASKVAVLGLAFKNNTGDLRATPTRDAVAALVRACGSVTVHDPLVDPAEAEALFGIRPAADVEEAVRDADCVAVLALHRAFEDLDFGALPVAESCLVLDGRAYYSREKIAALRELGFGYRGIGR</sequence>
<evidence type="ECO:0000256" key="3">
    <source>
        <dbReference type="ARBA" id="ARBA00023027"/>
    </source>
</evidence>
<dbReference type="SUPFAM" id="SSF52413">
    <property type="entry name" value="UDP-glucose/GDP-mannose dehydrogenase C-terminal domain"/>
    <property type="match status" value="1"/>
</dbReference>
<dbReference type="SMART" id="SM00984">
    <property type="entry name" value="UDPG_MGDP_dh_C"/>
    <property type="match status" value="1"/>
</dbReference>
<dbReference type="OrthoDB" id="5193947at2"/>
<evidence type="ECO:0000313" key="6">
    <source>
        <dbReference type="EMBL" id="OLF11266.1"/>
    </source>
</evidence>
<dbReference type="InterPro" id="IPR028359">
    <property type="entry name" value="UDP_ManNAc/GlcNAc_DH"/>
</dbReference>
<comment type="similarity">
    <text evidence="1 4">Belongs to the UDP-glucose/GDP-mannose dehydrogenase family.</text>
</comment>
<dbReference type="AlphaFoldDB" id="A0A1Q8CAA5"/>
<dbReference type="GO" id="GO:0016616">
    <property type="term" value="F:oxidoreductase activity, acting on the CH-OH group of donors, NAD or NADP as acceptor"/>
    <property type="evidence" value="ECO:0007669"/>
    <property type="project" value="InterPro"/>
</dbReference>
<dbReference type="NCBIfam" id="TIGR03026">
    <property type="entry name" value="NDP-sugDHase"/>
    <property type="match status" value="1"/>
</dbReference>
<organism evidence="6 7">
    <name type="scientific">Actinophytocola xanthii</name>
    <dbReference type="NCBI Taxonomy" id="1912961"/>
    <lineage>
        <taxon>Bacteria</taxon>
        <taxon>Bacillati</taxon>
        <taxon>Actinomycetota</taxon>
        <taxon>Actinomycetes</taxon>
        <taxon>Pseudonocardiales</taxon>
        <taxon>Pseudonocardiaceae</taxon>
    </lineage>
</organism>
<dbReference type="STRING" id="1912961.BU204_30790"/>
<dbReference type="GO" id="GO:0000271">
    <property type="term" value="P:polysaccharide biosynthetic process"/>
    <property type="evidence" value="ECO:0007669"/>
    <property type="project" value="InterPro"/>
</dbReference>
<comment type="caution">
    <text evidence="6">The sequence shown here is derived from an EMBL/GenBank/DDBJ whole genome shotgun (WGS) entry which is preliminary data.</text>
</comment>
<dbReference type="InterPro" id="IPR014026">
    <property type="entry name" value="UDP-Glc/GDP-Man_DH_dimer"/>
</dbReference>
<dbReference type="InterPro" id="IPR001732">
    <property type="entry name" value="UDP-Glc/GDP-Man_DH_N"/>
</dbReference>
<dbReference type="GO" id="GO:0016628">
    <property type="term" value="F:oxidoreductase activity, acting on the CH-CH group of donors, NAD or NADP as acceptor"/>
    <property type="evidence" value="ECO:0007669"/>
    <property type="project" value="InterPro"/>
</dbReference>
<dbReference type="PIRSF" id="PIRSF000124">
    <property type="entry name" value="UDPglc_GDPman_dh"/>
    <property type="match status" value="1"/>
</dbReference>
<evidence type="ECO:0000256" key="4">
    <source>
        <dbReference type="PIRNR" id="PIRNR000124"/>
    </source>
</evidence>
<dbReference type="GO" id="GO:0051287">
    <property type="term" value="F:NAD binding"/>
    <property type="evidence" value="ECO:0007669"/>
    <property type="project" value="InterPro"/>
</dbReference>
<keyword evidence="2" id="KW-0560">Oxidoreductase</keyword>
<evidence type="ECO:0000256" key="2">
    <source>
        <dbReference type="ARBA" id="ARBA00023002"/>
    </source>
</evidence>
<dbReference type="Pfam" id="PF03721">
    <property type="entry name" value="UDPG_MGDP_dh_N"/>
    <property type="match status" value="1"/>
</dbReference>
<name>A0A1Q8CAA5_9PSEU</name>
<dbReference type="SUPFAM" id="SSF48179">
    <property type="entry name" value="6-phosphogluconate dehydrogenase C-terminal domain-like"/>
    <property type="match status" value="1"/>
</dbReference>
<keyword evidence="7" id="KW-1185">Reference proteome</keyword>
<dbReference type="InterPro" id="IPR008927">
    <property type="entry name" value="6-PGluconate_DH-like_C_sf"/>
</dbReference>